<comment type="caution">
    <text evidence="1">The sequence shown here is derived from an EMBL/GenBank/DDBJ whole genome shotgun (WGS) entry which is preliminary data.</text>
</comment>
<reference evidence="1" key="1">
    <citation type="submission" date="2021-10" db="EMBL/GenBank/DDBJ databases">
        <title>Anaerobic single-cell dispensing facilitates the cultivation of human gut bacteria.</title>
        <authorList>
            <person name="Afrizal A."/>
        </authorList>
    </citation>
    <scope>NUCLEOTIDE SEQUENCE</scope>
    <source>
        <strain evidence="1">CLA-AA-H272</strain>
    </source>
</reference>
<organism evidence="1 2">
    <name type="scientific">Brotocaccenecus cirricatena</name>
    <dbReference type="NCBI Taxonomy" id="3064195"/>
    <lineage>
        <taxon>Bacteria</taxon>
        <taxon>Bacillati</taxon>
        <taxon>Bacillota</taxon>
        <taxon>Clostridia</taxon>
        <taxon>Eubacteriales</taxon>
        <taxon>Oscillospiraceae</taxon>
        <taxon>Brotocaccenecus</taxon>
    </lineage>
</organism>
<name>A0AAE3ABX0_9FIRM</name>
<dbReference type="RefSeq" id="WP_302927604.1">
    <property type="nucleotide sequence ID" value="NZ_JAJEPW010000002.1"/>
</dbReference>
<dbReference type="AlphaFoldDB" id="A0AAE3ABX0"/>
<sequence>MSSEIFYAKAFLRVGDRFIPVVNHGSSNCYDFDSRGREIPERHWSVLSYPFRGRLAFTAAEIKQIAAAFEEANTENRGGTCKSRNRAFEVGEFGRWILAGLKSAHTVEEYRAYGNSVVVIDYERNWSKASIASTAELSALLDQRESDHIGIGFADDRNIFYPKISRKKQPFDFGTLDRYYVLQSEQGFFVKRSSRRVWATLIAQAECVKKFRTEAKAQKYLTANHAFFSACKCAFTVKCVESKEAAK</sequence>
<accession>A0AAE3ABX0</accession>
<proteinExistence type="predicted"/>
<protein>
    <submittedName>
        <fullName evidence="1">Uncharacterized protein</fullName>
    </submittedName>
</protein>
<dbReference type="Proteomes" id="UP001199319">
    <property type="component" value="Unassembled WGS sequence"/>
</dbReference>
<dbReference type="EMBL" id="JAJEPW010000002">
    <property type="protein sequence ID" value="MCC2128173.1"/>
    <property type="molecule type" value="Genomic_DNA"/>
</dbReference>
<evidence type="ECO:0000313" key="2">
    <source>
        <dbReference type="Proteomes" id="UP001199319"/>
    </source>
</evidence>
<evidence type="ECO:0000313" key="1">
    <source>
        <dbReference type="EMBL" id="MCC2128173.1"/>
    </source>
</evidence>
<gene>
    <name evidence="1" type="ORF">LKD37_01335</name>
</gene>
<keyword evidence="2" id="KW-1185">Reference proteome</keyword>